<dbReference type="AlphaFoldDB" id="A0A1Y1IDR3"/>
<evidence type="ECO:0000256" key="2">
    <source>
        <dbReference type="ARBA" id="ARBA00022771"/>
    </source>
</evidence>
<dbReference type="Gene3D" id="6.10.140.2220">
    <property type="match status" value="1"/>
</dbReference>
<dbReference type="GO" id="GO:0008270">
    <property type="term" value="F:zinc ion binding"/>
    <property type="evidence" value="ECO:0007669"/>
    <property type="project" value="UniProtKB-KW"/>
</dbReference>
<dbReference type="PANTHER" id="PTHR46758:SF2">
    <property type="entry name" value="OJ1485_B09.11 PROTEIN"/>
    <property type="match status" value="1"/>
</dbReference>
<name>A0A1Y1IDR3_KLENI</name>
<dbReference type="PROSITE" id="PS50865">
    <property type="entry name" value="ZF_MYND_2"/>
    <property type="match status" value="1"/>
</dbReference>
<evidence type="ECO:0000256" key="4">
    <source>
        <dbReference type="PROSITE-ProRule" id="PRU00134"/>
    </source>
</evidence>
<protein>
    <recommendedName>
        <fullName evidence="5">MYND-type domain-containing protein</fullName>
    </recommendedName>
</protein>
<accession>A0A1Y1IDR3</accession>
<dbReference type="SUPFAM" id="SSF144232">
    <property type="entry name" value="HIT/MYND zinc finger-like"/>
    <property type="match status" value="1"/>
</dbReference>
<evidence type="ECO:0000259" key="5">
    <source>
        <dbReference type="PROSITE" id="PS50865"/>
    </source>
</evidence>
<dbReference type="Pfam" id="PF01753">
    <property type="entry name" value="zf-MYND"/>
    <property type="match status" value="1"/>
</dbReference>
<organism evidence="6 7">
    <name type="scientific">Klebsormidium nitens</name>
    <name type="common">Green alga</name>
    <name type="synonym">Ulothrix nitens</name>
    <dbReference type="NCBI Taxonomy" id="105231"/>
    <lineage>
        <taxon>Eukaryota</taxon>
        <taxon>Viridiplantae</taxon>
        <taxon>Streptophyta</taxon>
        <taxon>Klebsormidiophyceae</taxon>
        <taxon>Klebsormidiales</taxon>
        <taxon>Klebsormidiaceae</taxon>
        <taxon>Klebsormidium</taxon>
    </lineage>
</organism>
<gene>
    <name evidence="6" type="ORF">KFL_002770050</name>
</gene>
<evidence type="ECO:0000256" key="3">
    <source>
        <dbReference type="ARBA" id="ARBA00022833"/>
    </source>
</evidence>
<proteinExistence type="predicted"/>
<keyword evidence="3" id="KW-0862">Zinc</keyword>
<keyword evidence="7" id="KW-1185">Reference proteome</keyword>
<dbReference type="Proteomes" id="UP000054558">
    <property type="component" value="Unassembled WGS sequence"/>
</dbReference>
<keyword evidence="1" id="KW-0479">Metal-binding</keyword>
<keyword evidence="2 4" id="KW-0863">Zinc-finger</keyword>
<dbReference type="EMBL" id="DF237226">
    <property type="protein sequence ID" value="GAQ86228.1"/>
    <property type="molecule type" value="Genomic_DNA"/>
</dbReference>
<evidence type="ECO:0000256" key="1">
    <source>
        <dbReference type="ARBA" id="ARBA00022723"/>
    </source>
</evidence>
<evidence type="ECO:0000313" key="6">
    <source>
        <dbReference type="EMBL" id="GAQ86228.1"/>
    </source>
</evidence>
<sequence length="703" mass="77127">MANAGRDPVPNFLDLIQKEKWGRVADEFEKLVEGCKAAGLEPGKEQELRLRSNKAFKKMSKLMENQEVVRGVLSILTRSPRNAVQVMHSLGYIAACAQNCFALKEVFEQRLPQQLVASFPLQCLIQALRLPMNGEDNIRKLLGMVPVKTLGAWLVALLGEVGQMARLLANRGEREATTGAHECAGLLLHLLQQPELLRAFSHSGVGPSIEKAVQDLLPSLANHPEANAQGSNALLRISQLKMESELTLGPKLPLTDFTAMRQLLRQIEGSSGRALGELVLLFRAEMEGRTVFDHVAVLQHCDEVRRIHHALRTGLESAVPSEGLQNILNMVSLFLGIADLSSSPVGFDPIGFSLLSCADRVLENQLVRSSPNHLLEAFVYCFNSGDALQEKRAEVARVVIKCLDTDVPERLAGVIGWQFLAVLGGAIPQFRTSGFAVGEGPAPLYLLKYGAQFRARHRPVRTSNEEINGQGSKLARLALRAFRQLGFSFEMPGTYPSSAALVLERLCRDSPKLLTASVLKETDLIVELLEQAYSKLAGASGGPPRNPMERILAEQLADLCSALSSIVKQCLESSEVDRESFIQVVARGKALGLCRGVMRRVRAAGTALPVFLEPPYRAPGQSSLAARLENLVKELWDKIALPFELKACSNAACAIEVIESRKKTFKKCSVCGNVQYCTKNCQLVHWKKEHKEQCKKPSIITGV</sequence>
<evidence type="ECO:0000313" key="7">
    <source>
        <dbReference type="Proteomes" id="UP000054558"/>
    </source>
</evidence>
<dbReference type="PANTHER" id="PTHR46758">
    <property type="entry name" value="MYND DOMAIN-CONTAINING"/>
    <property type="match status" value="1"/>
</dbReference>
<dbReference type="InterPro" id="IPR044508">
    <property type="entry name" value="At5g50450/At1g67340-like"/>
</dbReference>
<feature type="domain" description="MYND-type" evidence="5">
    <location>
        <begin position="650"/>
        <end position="694"/>
    </location>
</feature>
<dbReference type="InterPro" id="IPR002893">
    <property type="entry name" value="Znf_MYND"/>
</dbReference>
<reference evidence="6 7" key="1">
    <citation type="journal article" date="2014" name="Nat. Commun.">
        <title>Klebsormidium flaccidum genome reveals primary factors for plant terrestrial adaptation.</title>
        <authorList>
            <person name="Hori K."/>
            <person name="Maruyama F."/>
            <person name="Fujisawa T."/>
            <person name="Togashi T."/>
            <person name="Yamamoto N."/>
            <person name="Seo M."/>
            <person name="Sato S."/>
            <person name="Yamada T."/>
            <person name="Mori H."/>
            <person name="Tajima N."/>
            <person name="Moriyama T."/>
            <person name="Ikeuchi M."/>
            <person name="Watanabe M."/>
            <person name="Wada H."/>
            <person name="Kobayashi K."/>
            <person name="Saito M."/>
            <person name="Masuda T."/>
            <person name="Sasaki-Sekimoto Y."/>
            <person name="Mashiguchi K."/>
            <person name="Awai K."/>
            <person name="Shimojima M."/>
            <person name="Masuda S."/>
            <person name="Iwai M."/>
            <person name="Nobusawa T."/>
            <person name="Narise T."/>
            <person name="Kondo S."/>
            <person name="Saito H."/>
            <person name="Sato R."/>
            <person name="Murakawa M."/>
            <person name="Ihara Y."/>
            <person name="Oshima-Yamada Y."/>
            <person name="Ohtaka K."/>
            <person name="Satoh M."/>
            <person name="Sonobe K."/>
            <person name="Ishii M."/>
            <person name="Ohtani R."/>
            <person name="Kanamori-Sato M."/>
            <person name="Honoki R."/>
            <person name="Miyazaki D."/>
            <person name="Mochizuki H."/>
            <person name="Umetsu J."/>
            <person name="Higashi K."/>
            <person name="Shibata D."/>
            <person name="Kamiya Y."/>
            <person name="Sato N."/>
            <person name="Nakamura Y."/>
            <person name="Tabata S."/>
            <person name="Ida S."/>
            <person name="Kurokawa K."/>
            <person name="Ohta H."/>
        </authorList>
    </citation>
    <scope>NUCLEOTIDE SEQUENCE [LARGE SCALE GENOMIC DNA]</scope>
    <source>
        <strain evidence="6 7">NIES-2285</strain>
    </source>
</reference>
<dbReference type="OrthoDB" id="5945798at2759"/>